<sequence>VAVSSPTLRLNFTLCFNYSPCCERLSQNDRDQLVFVHFQNYEISWKYKFVYLNQETLADPDGVFDGSISQAFFTAKGSIRHGSVKLPRVTQLETKLSTTKAVYHKAFITLTNRVKKLESQLKQKRSSAVIYSSDEEGPSVHIEDSLKQGMIIEEMDKDKNINLVSEQGEVQETAEHSRDDDDDETLAETLLNIKRSSTKDKGKGIMQETYLPKKLKKKEMIQLSLDEELT</sequence>
<name>A0A699IZM1_TANCI</name>
<dbReference type="EMBL" id="BKCJ010352889">
    <property type="protein sequence ID" value="GEZ99445.1"/>
    <property type="molecule type" value="Genomic_DNA"/>
</dbReference>
<evidence type="ECO:0000313" key="1">
    <source>
        <dbReference type="EMBL" id="GEZ99445.1"/>
    </source>
</evidence>
<accession>A0A699IZM1</accession>
<gene>
    <name evidence="1" type="ORF">Tci_571418</name>
</gene>
<proteinExistence type="predicted"/>
<organism evidence="1">
    <name type="scientific">Tanacetum cinerariifolium</name>
    <name type="common">Dalmatian daisy</name>
    <name type="synonym">Chrysanthemum cinerariifolium</name>
    <dbReference type="NCBI Taxonomy" id="118510"/>
    <lineage>
        <taxon>Eukaryota</taxon>
        <taxon>Viridiplantae</taxon>
        <taxon>Streptophyta</taxon>
        <taxon>Embryophyta</taxon>
        <taxon>Tracheophyta</taxon>
        <taxon>Spermatophyta</taxon>
        <taxon>Magnoliopsida</taxon>
        <taxon>eudicotyledons</taxon>
        <taxon>Gunneridae</taxon>
        <taxon>Pentapetalae</taxon>
        <taxon>asterids</taxon>
        <taxon>campanulids</taxon>
        <taxon>Asterales</taxon>
        <taxon>Asteraceae</taxon>
        <taxon>Asteroideae</taxon>
        <taxon>Anthemideae</taxon>
        <taxon>Anthemidinae</taxon>
        <taxon>Tanacetum</taxon>
    </lineage>
</organism>
<reference evidence="1" key="1">
    <citation type="journal article" date="2019" name="Sci. Rep.">
        <title>Draft genome of Tanacetum cinerariifolium, the natural source of mosquito coil.</title>
        <authorList>
            <person name="Yamashiro T."/>
            <person name="Shiraishi A."/>
            <person name="Satake H."/>
            <person name="Nakayama K."/>
        </authorList>
    </citation>
    <scope>NUCLEOTIDE SEQUENCE</scope>
</reference>
<feature type="non-terminal residue" evidence="1">
    <location>
        <position position="1"/>
    </location>
</feature>
<protein>
    <submittedName>
        <fullName evidence="1">Uncharacterized protein</fullName>
    </submittedName>
</protein>
<comment type="caution">
    <text evidence="1">The sequence shown here is derived from an EMBL/GenBank/DDBJ whole genome shotgun (WGS) entry which is preliminary data.</text>
</comment>
<dbReference type="AlphaFoldDB" id="A0A699IZM1"/>